<evidence type="ECO:0000259" key="3">
    <source>
        <dbReference type="Pfam" id="PF12849"/>
    </source>
</evidence>
<dbReference type="Gene3D" id="3.40.190.10">
    <property type="entry name" value="Periplasmic binding protein-like II"/>
    <property type="match status" value="2"/>
</dbReference>
<dbReference type="Pfam" id="PF12849">
    <property type="entry name" value="PBP_like_2"/>
    <property type="match status" value="1"/>
</dbReference>
<protein>
    <submittedName>
        <fullName evidence="4">Phosphate ABC transporter periplasmic phosphate-binding protein</fullName>
    </submittedName>
</protein>
<dbReference type="eggNOG" id="COG0226">
    <property type="taxonomic scope" value="Bacteria"/>
</dbReference>
<dbReference type="RefSeq" id="WP_013578909.1">
    <property type="nucleotide sequence ID" value="NC_015064.1"/>
</dbReference>
<dbReference type="Proteomes" id="UP000000343">
    <property type="component" value="Chromosome"/>
</dbReference>
<dbReference type="InterPro" id="IPR050811">
    <property type="entry name" value="Phosphate_ABC_transporter"/>
</dbReference>
<dbReference type="OrthoDB" id="181991at2"/>
<dbReference type="STRING" id="1198114.AciX9_0509"/>
<organism evidence="5">
    <name type="scientific">Granulicella tundricola (strain ATCC BAA-1859 / DSM 23138 / MP5ACTX9)</name>
    <dbReference type="NCBI Taxonomy" id="1198114"/>
    <lineage>
        <taxon>Bacteria</taxon>
        <taxon>Pseudomonadati</taxon>
        <taxon>Acidobacteriota</taxon>
        <taxon>Terriglobia</taxon>
        <taxon>Terriglobales</taxon>
        <taxon>Acidobacteriaceae</taxon>
        <taxon>Granulicella</taxon>
    </lineage>
</organism>
<keyword evidence="1 2" id="KW-0732">Signal</keyword>
<evidence type="ECO:0000256" key="2">
    <source>
        <dbReference type="SAM" id="SignalP"/>
    </source>
</evidence>
<evidence type="ECO:0000313" key="5">
    <source>
        <dbReference type="Proteomes" id="UP000000343"/>
    </source>
</evidence>
<dbReference type="PANTHER" id="PTHR30570">
    <property type="entry name" value="PERIPLASMIC PHOSPHATE BINDING COMPONENT OF PHOSPHATE ABC TRANSPORTER"/>
    <property type="match status" value="1"/>
</dbReference>
<proteinExistence type="predicted"/>
<keyword evidence="5" id="KW-1185">Reference proteome</keyword>
<sequence>MTNLTRRAALLTSTLVLSACCAATSFAQMFDPQQLRPYKPDVLIKGGIIIVGGGLKGQVELWEKGFQKFHPDATFGNNFTMSSEGAIPALYLLGADVAPAGDDAKVSDYLAFYETKHYFPTEIAVATGHYETRGALWAIQIVVNKDNPLAKLSLKQLDGIFGAARTGGWDGIFYSAKWARPASENIRTWGQLGLTGEWANKPIQTYGYIAPGFKYWMERRLFHNGDKWNENYKEYVEGRQTVPGDPEGKKVDSERMYEELSKDKYGIAWGPILHSKNYPNVKQIDLSENGGPYVALTPDNVKNRTYPLKRDAYIYIDQHPGKPMDDRAKEFMKYILSREGQEDVKNFGFFYPLPQNVIDEQLKLIR</sequence>
<evidence type="ECO:0000256" key="1">
    <source>
        <dbReference type="ARBA" id="ARBA00022729"/>
    </source>
</evidence>
<evidence type="ECO:0000313" key="4">
    <source>
        <dbReference type="EMBL" id="ADW67581.1"/>
    </source>
</evidence>
<feature type="signal peptide" evidence="2">
    <location>
        <begin position="1"/>
        <end position="27"/>
    </location>
</feature>
<dbReference type="InterPro" id="IPR024370">
    <property type="entry name" value="PBP_domain"/>
</dbReference>
<dbReference type="EMBL" id="CP002480">
    <property type="protein sequence ID" value="ADW67581.1"/>
    <property type="molecule type" value="Genomic_DNA"/>
</dbReference>
<dbReference type="KEGG" id="acm:AciX9_0509"/>
<feature type="domain" description="PBP" evidence="3">
    <location>
        <begin position="138"/>
        <end position="339"/>
    </location>
</feature>
<name>E8WYI3_GRATM</name>
<dbReference type="SUPFAM" id="SSF53850">
    <property type="entry name" value="Periplasmic binding protein-like II"/>
    <property type="match status" value="1"/>
</dbReference>
<accession>E8WYI3</accession>
<gene>
    <name evidence="4" type="ordered locus">AciX9_0509</name>
</gene>
<feature type="chain" id="PRO_5003233491" evidence="2">
    <location>
        <begin position="28"/>
        <end position="366"/>
    </location>
</feature>
<dbReference type="PROSITE" id="PS51257">
    <property type="entry name" value="PROKAR_LIPOPROTEIN"/>
    <property type="match status" value="1"/>
</dbReference>
<dbReference type="HOGENOM" id="CLU_026228_6_0_0"/>
<dbReference type="PaxDb" id="1198114-AciX9_0509"/>
<dbReference type="AlphaFoldDB" id="E8WYI3"/>
<reference evidence="5" key="1">
    <citation type="submission" date="2011-01" db="EMBL/GenBank/DDBJ databases">
        <title>Complete sequence of chromosome of Acidobacterium sp. MP5ACTX9.</title>
        <authorList>
            <consortium name="US DOE Joint Genome Institute"/>
            <person name="Lucas S."/>
            <person name="Copeland A."/>
            <person name="Lapidus A."/>
            <person name="Cheng J.-F."/>
            <person name="Goodwin L."/>
            <person name="Pitluck S."/>
            <person name="Teshima H."/>
            <person name="Detter J.C."/>
            <person name="Han C."/>
            <person name="Tapia R."/>
            <person name="Land M."/>
            <person name="Hauser L."/>
            <person name="Kyrpides N."/>
            <person name="Ivanova N."/>
            <person name="Ovchinnikova G."/>
            <person name="Pagani I."/>
            <person name="Rawat S.R."/>
            <person name="Mannisto M."/>
            <person name="Haggblom M.M."/>
            <person name="Woyke T."/>
        </authorList>
    </citation>
    <scope>NUCLEOTIDE SEQUENCE [LARGE SCALE GENOMIC DNA]</scope>
    <source>
        <strain evidence="5">MP5ACTX9</strain>
    </source>
</reference>
<dbReference type="PANTHER" id="PTHR30570:SF6">
    <property type="entry name" value="PHOSPHATE-BINDING PROTEIN PSTS"/>
    <property type="match status" value="1"/>
</dbReference>